<evidence type="ECO:0000313" key="4">
    <source>
        <dbReference type="Proteomes" id="UP000001949"/>
    </source>
</evidence>
<name>Q4N382_THEPA</name>
<feature type="compositionally biased region" description="Basic and acidic residues" evidence="1">
    <location>
        <begin position="146"/>
        <end position="156"/>
    </location>
</feature>
<feature type="domain" description="Rab-GAP TBC" evidence="2">
    <location>
        <begin position="301"/>
        <end position="438"/>
    </location>
</feature>
<feature type="compositionally biased region" description="Basic and acidic residues" evidence="1">
    <location>
        <begin position="171"/>
        <end position="195"/>
    </location>
</feature>
<reference evidence="3 4" key="1">
    <citation type="journal article" date="2005" name="Science">
        <title>Genome sequence of Theileria parva, a bovine pathogen that transforms lymphocytes.</title>
        <authorList>
            <person name="Gardner M.J."/>
            <person name="Bishop R."/>
            <person name="Shah T."/>
            <person name="de Villiers E.P."/>
            <person name="Carlton J.M."/>
            <person name="Hall N."/>
            <person name="Ren Q."/>
            <person name="Paulsen I.T."/>
            <person name="Pain A."/>
            <person name="Berriman M."/>
            <person name="Wilson R.J.M."/>
            <person name="Sato S."/>
            <person name="Ralph S.A."/>
            <person name="Mann D.J."/>
            <person name="Xiong Z."/>
            <person name="Shallom S.J."/>
            <person name="Weidman J."/>
            <person name="Jiang L."/>
            <person name="Lynn J."/>
            <person name="Weaver B."/>
            <person name="Shoaibi A."/>
            <person name="Domingo A.R."/>
            <person name="Wasawo D."/>
            <person name="Crabtree J."/>
            <person name="Wortman J.R."/>
            <person name="Haas B."/>
            <person name="Angiuoli S.V."/>
            <person name="Creasy T.H."/>
            <person name="Lu C."/>
            <person name="Suh B."/>
            <person name="Silva J.C."/>
            <person name="Utterback T.R."/>
            <person name="Feldblyum T.V."/>
            <person name="Pertea M."/>
            <person name="Allen J."/>
            <person name="Nierman W.C."/>
            <person name="Taracha E.L.N."/>
            <person name="Salzberg S.L."/>
            <person name="White O.R."/>
            <person name="Fitzhugh H.A."/>
            <person name="Morzaria S."/>
            <person name="Venter J.C."/>
            <person name="Fraser C.M."/>
            <person name="Nene V."/>
        </authorList>
    </citation>
    <scope>NUCLEOTIDE SEQUENCE [LARGE SCALE GENOMIC DNA]</scope>
    <source>
        <strain evidence="3 4">Muguga</strain>
    </source>
</reference>
<organism evidence="3 4">
    <name type="scientific">Theileria parva</name>
    <name type="common">East coast fever infection agent</name>
    <dbReference type="NCBI Taxonomy" id="5875"/>
    <lineage>
        <taxon>Eukaryota</taxon>
        <taxon>Sar</taxon>
        <taxon>Alveolata</taxon>
        <taxon>Apicomplexa</taxon>
        <taxon>Aconoidasida</taxon>
        <taxon>Piroplasmida</taxon>
        <taxon>Theileriidae</taxon>
        <taxon>Theileria</taxon>
    </lineage>
</organism>
<dbReference type="InParanoid" id="Q4N382"/>
<dbReference type="GeneID" id="3500696"/>
<dbReference type="AlphaFoldDB" id="Q4N382"/>
<dbReference type="OMA" id="WECERDS"/>
<dbReference type="VEuPathDB" id="PiroplasmaDB:TpMuguga_04g00105"/>
<feature type="region of interest" description="Disordered" evidence="1">
    <location>
        <begin position="49"/>
        <end position="100"/>
    </location>
</feature>
<dbReference type="Pfam" id="PF00566">
    <property type="entry name" value="RabGAP-TBC"/>
    <property type="match status" value="1"/>
</dbReference>
<evidence type="ECO:0000313" key="3">
    <source>
        <dbReference type="EMBL" id="EAN31457.1"/>
    </source>
</evidence>
<dbReference type="eggNOG" id="KOG2058">
    <property type="taxonomic scope" value="Eukaryota"/>
</dbReference>
<dbReference type="Proteomes" id="UP000001949">
    <property type="component" value="Unassembled WGS sequence"/>
</dbReference>
<keyword evidence="4" id="KW-1185">Reference proteome</keyword>
<protein>
    <recommendedName>
        <fullName evidence="2">Rab-GAP TBC domain-containing protein</fullName>
    </recommendedName>
</protein>
<feature type="compositionally biased region" description="Polar residues" evidence="1">
    <location>
        <begin position="80"/>
        <end position="93"/>
    </location>
</feature>
<feature type="compositionally biased region" description="Low complexity" evidence="1">
    <location>
        <begin position="52"/>
        <end position="73"/>
    </location>
</feature>
<evidence type="ECO:0000259" key="2">
    <source>
        <dbReference type="Pfam" id="PF00566"/>
    </source>
</evidence>
<proteinExistence type="predicted"/>
<dbReference type="InterPro" id="IPR000195">
    <property type="entry name" value="Rab-GAP-TBC_dom"/>
</dbReference>
<feature type="compositionally biased region" description="Polar residues" evidence="1">
    <location>
        <begin position="158"/>
        <end position="169"/>
    </location>
</feature>
<dbReference type="KEGG" id="tpv:TP04_0105"/>
<dbReference type="STRING" id="5875.Q4N382"/>
<dbReference type="EMBL" id="AAGK01000004">
    <property type="protein sequence ID" value="EAN31457.1"/>
    <property type="molecule type" value="Genomic_DNA"/>
</dbReference>
<comment type="caution">
    <text evidence="3">The sequence shown here is derived from an EMBL/GenBank/DDBJ whole genome shotgun (WGS) entry which is preliminary data.</text>
</comment>
<feature type="region of interest" description="Disordered" evidence="1">
    <location>
        <begin position="134"/>
        <end position="206"/>
    </location>
</feature>
<accession>Q4N382</accession>
<sequence length="442" mass="48695">MFKEEDFWECERDSPLFSRSGLASESNLKMLLPKFRNIHRISKSILNKSNHHLLTNNNTTNNNNNSNNKGNTGESDSKIDNSQNTVNSPSDNTTGEEKSVKSAATLTIPLEGDTLTIPLEGATLLSKGEGATLLSKGEGDTLLSKGEGEGDTREGAKSGNTVNSSLSPNTKDTKDTRDTRDTRDTKDTNVDREENTSTNSAATLEGANIRVPLEGANIRVPLEGANLTIPLEGDTLKGDTLKGDTLEGANSGNTVNSTVDNTKDTTENTKDIVDSVGTPAGNTAVAPFGPYTVTEHPVPPELSRLFRLDSERTFKTPQYRDQFYNNLCVVYERLGDYHQGEGFVIALLSIYLNAVEVVNVMTVMSRHYLPGYFSAKPKPYVRDSKVLMLLLERRNHKLYDVITELIVPEAFVSKWFIGLGIHIFDFEAISTLLNYLFEQVIY</sequence>
<evidence type="ECO:0000256" key="1">
    <source>
        <dbReference type="SAM" id="MobiDB-lite"/>
    </source>
</evidence>
<gene>
    <name evidence="3" type="ordered locus">TP04_0105</name>
</gene>